<feature type="transmembrane region" description="Helical" evidence="1">
    <location>
        <begin position="6"/>
        <end position="33"/>
    </location>
</feature>
<comment type="caution">
    <text evidence="2">The sequence shown here is derived from an EMBL/GenBank/DDBJ whole genome shotgun (WGS) entry which is preliminary data.</text>
</comment>
<evidence type="ECO:0000256" key="1">
    <source>
        <dbReference type="SAM" id="Phobius"/>
    </source>
</evidence>
<reference evidence="3" key="1">
    <citation type="journal article" date="2019" name="Int. J. Syst. Evol. Microbiol.">
        <title>The Global Catalogue of Microorganisms (GCM) 10K type strain sequencing project: providing services to taxonomists for standard genome sequencing and annotation.</title>
        <authorList>
            <consortium name="The Broad Institute Genomics Platform"/>
            <consortium name="The Broad Institute Genome Sequencing Center for Infectious Disease"/>
            <person name="Wu L."/>
            <person name="Ma J."/>
        </authorList>
    </citation>
    <scope>NUCLEOTIDE SEQUENCE [LARGE SCALE GENOMIC DNA]</scope>
    <source>
        <strain evidence="3">CGMCC 1.10832</strain>
    </source>
</reference>
<keyword evidence="3" id="KW-1185">Reference proteome</keyword>
<dbReference type="Proteomes" id="UP000636010">
    <property type="component" value="Unassembled WGS sequence"/>
</dbReference>
<keyword evidence="1" id="KW-0812">Transmembrane</keyword>
<proteinExistence type="predicted"/>
<keyword evidence="1" id="KW-0472">Membrane</keyword>
<name>A0ABQ1LLT1_9BACT</name>
<evidence type="ECO:0000313" key="2">
    <source>
        <dbReference type="EMBL" id="GGC24083.1"/>
    </source>
</evidence>
<sequence>MKILIWVGIGLVVMAAIPFLLLFLGMGFMQLFAISEKKARNELTDIIRTQYDSAWTIKKATRFFNEGNMNPNMFYIELESNQEPKVTFWIYWDAKLKEPRSSYGEKEYSLNSQYQLALEDYAMQKDIEQAIGDEAQLEYIDYWKVKIAVNDGAADFMRKTAQKVTTVIRKYANYRTVHMDVIFLTEEEPDGLYKIEIALTEPRDDLYIGLNTVAKGGELDQIKEKCMEVLTPVLASQRPTYDLRDALLEAWVNQKNVAQFYGVLEATSQKVKGDERIGMQQYEGLMFFHYNMLAHQLTEVRFVEAGKSISDDVKALNAQLPAQYRKPE</sequence>
<evidence type="ECO:0000313" key="3">
    <source>
        <dbReference type="Proteomes" id="UP000636010"/>
    </source>
</evidence>
<dbReference type="EMBL" id="BMEC01000002">
    <property type="protein sequence ID" value="GGC24083.1"/>
    <property type="molecule type" value="Genomic_DNA"/>
</dbReference>
<dbReference type="RefSeq" id="WP_188460389.1">
    <property type="nucleotide sequence ID" value="NZ_BAABHU010000002.1"/>
</dbReference>
<accession>A0ABQ1LLT1</accession>
<protein>
    <submittedName>
        <fullName evidence="2">Uncharacterized protein</fullName>
    </submittedName>
</protein>
<gene>
    <name evidence="2" type="ORF">GCM10011506_06640</name>
</gene>
<organism evidence="2 3">
    <name type="scientific">Marivirga lumbricoides</name>
    <dbReference type="NCBI Taxonomy" id="1046115"/>
    <lineage>
        <taxon>Bacteria</taxon>
        <taxon>Pseudomonadati</taxon>
        <taxon>Bacteroidota</taxon>
        <taxon>Cytophagia</taxon>
        <taxon>Cytophagales</taxon>
        <taxon>Marivirgaceae</taxon>
        <taxon>Marivirga</taxon>
    </lineage>
</organism>
<keyword evidence="1" id="KW-1133">Transmembrane helix</keyword>